<dbReference type="EMBL" id="CP113088">
    <property type="protein sequence ID" value="WAC03548.1"/>
    <property type="molecule type" value="Genomic_DNA"/>
</dbReference>
<proteinExistence type="predicted"/>
<reference evidence="1" key="1">
    <citation type="submission" date="2022-11" db="EMBL/GenBank/DDBJ databases">
        <title>Lacinutrix neustonica HL-RS19T sp. nov., isolated from the surface microlayer sample of brackish Lake Shihwa.</title>
        <authorList>
            <person name="Choi J.Y."/>
            <person name="Hwang C.Y."/>
        </authorList>
    </citation>
    <scope>NUCLEOTIDE SEQUENCE</scope>
    <source>
        <strain evidence="1">HL-RS19</strain>
    </source>
</reference>
<evidence type="ECO:0000313" key="2">
    <source>
        <dbReference type="Proteomes" id="UP001164705"/>
    </source>
</evidence>
<dbReference type="KEGG" id="lnu:N7U66_08760"/>
<organism evidence="1 2">
    <name type="scientific">Lacinutrix neustonica</name>
    <dbReference type="NCBI Taxonomy" id="2980107"/>
    <lineage>
        <taxon>Bacteria</taxon>
        <taxon>Pseudomonadati</taxon>
        <taxon>Bacteroidota</taxon>
        <taxon>Flavobacteriia</taxon>
        <taxon>Flavobacteriales</taxon>
        <taxon>Flavobacteriaceae</taxon>
        <taxon>Lacinutrix</taxon>
    </lineage>
</organism>
<protein>
    <submittedName>
        <fullName evidence="1">Uncharacterized protein</fullName>
    </submittedName>
</protein>
<dbReference type="RefSeq" id="WP_267678154.1">
    <property type="nucleotide sequence ID" value="NZ_CP113088.1"/>
</dbReference>
<sequence length="56" mass="6618">MNRPLTNMYKYIFLIFLFLALTSCKNDSTVEAEIAQIEVPFKIERFERAFAKTTPR</sequence>
<name>A0A9E8MXU4_9FLAO</name>
<gene>
    <name evidence="1" type="ORF">N7U66_08760</name>
</gene>
<evidence type="ECO:0000313" key="1">
    <source>
        <dbReference type="EMBL" id="WAC03548.1"/>
    </source>
</evidence>
<dbReference type="Proteomes" id="UP001164705">
    <property type="component" value="Chromosome"/>
</dbReference>
<dbReference type="AlphaFoldDB" id="A0A9E8MXU4"/>
<accession>A0A9E8MXU4</accession>
<keyword evidence="2" id="KW-1185">Reference proteome</keyword>
<dbReference type="PROSITE" id="PS51257">
    <property type="entry name" value="PROKAR_LIPOPROTEIN"/>
    <property type="match status" value="1"/>
</dbReference>